<keyword evidence="3" id="KW-1185">Reference proteome</keyword>
<organism evidence="2 3">
    <name type="scientific">Catalinimonas alkaloidigena</name>
    <dbReference type="NCBI Taxonomy" id="1075417"/>
    <lineage>
        <taxon>Bacteria</taxon>
        <taxon>Pseudomonadati</taxon>
        <taxon>Bacteroidota</taxon>
        <taxon>Cytophagia</taxon>
        <taxon>Cytophagales</taxon>
        <taxon>Catalimonadaceae</taxon>
        <taxon>Catalinimonas</taxon>
    </lineage>
</organism>
<evidence type="ECO:0000313" key="3">
    <source>
        <dbReference type="Proteomes" id="UP000198510"/>
    </source>
</evidence>
<proteinExistence type="predicted"/>
<dbReference type="AlphaFoldDB" id="A0A1G9ILP4"/>
<accession>A0A1G9ILP4</accession>
<evidence type="ECO:0000256" key="1">
    <source>
        <dbReference type="SAM" id="Phobius"/>
    </source>
</evidence>
<name>A0A1G9ILP4_9BACT</name>
<keyword evidence="1" id="KW-0812">Transmembrane</keyword>
<protein>
    <submittedName>
        <fullName evidence="2">Uncharacterized protein</fullName>
    </submittedName>
</protein>
<dbReference type="RefSeq" id="WP_089682934.1">
    <property type="nucleotide sequence ID" value="NZ_FNFO01000005.1"/>
</dbReference>
<sequence length="179" mass="20322">MKEYRIDPTKIPQYTRRKDNRVFRILLIALLSFPLFALLLPQPAGAPTEAMWTVVAAFLVTGGIVGSIYLNNKKLTRLSAENLRIVLDDASITRTIDLEKEPRMNFLHRFSYQRAKASTGGFDARMSLEEIKGMESRNGDLLIKSKTLTGKYEILIPQELDGFEELEKTLRDKLEANGC</sequence>
<evidence type="ECO:0000313" key="2">
    <source>
        <dbReference type="EMBL" id="SDL25823.1"/>
    </source>
</evidence>
<feature type="transmembrane region" description="Helical" evidence="1">
    <location>
        <begin position="21"/>
        <end position="40"/>
    </location>
</feature>
<gene>
    <name evidence="2" type="ORF">SAMN05421823_10535</name>
</gene>
<dbReference type="EMBL" id="FNFO01000005">
    <property type="protein sequence ID" value="SDL25823.1"/>
    <property type="molecule type" value="Genomic_DNA"/>
</dbReference>
<keyword evidence="1" id="KW-0472">Membrane</keyword>
<keyword evidence="1" id="KW-1133">Transmembrane helix</keyword>
<reference evidence="2 3" key="1">
    <citation type="submission" date="2016-10" db="EMBL/GenBank/DDBJ databases">
        <authorList>
            <person name="de Groot N.N."/>
        </authorList>
    </citation>
    <scope>NUCLEOTIDE SEQUENCE [LARGE SCALE GENOMIC DNA]</scope>
    <source>
        <strain evidence="2 3">DSM 25186</strain>
    </source>
</reference>
<dbReference type="Proteomes" id="UP000198510">
    <property type="component" value="Unassembled WGS sequence"/>
</dbReference>
<dbReference type="STRING" id="1075417.SAMN05421823_10535"/>
<feature type="transmembrane region" description="Helical" evidence="1">
    <location>
        <begin position="52"/>
        <end position="70"/>
    </location>
</feature>